<evidence type="ECO:0000313" key="1">
    <source>
        <dbReference type="EMBL" id="KAK6117090.1"/>
    </source>
</evidence>
<sequence>MSIIKRTHHNCDEHYELTSIQKLFTCYGCKMKGFGQRYQCKFCGQNLHSECRFPKNIISHEFFGGSIFTFRDEPFTRRDRNNRKEYSKCCDACGKDVCGFSYHCETDNLDLHPCCRNLDRKLLIDDTVFDLRPKVSSRCKSCKRRKISDGDRDVPGWAYVSTCDKYNFHVFCMLEMVHEAWMKNGEMGLEKVELRQLVKFSGNKGSGRGAVFETMKSVLKIILAALLGDPTALISSAFVELVSRSLG</sequence>
<gene>
    <name evidence="1" type="ORF">DH2020_049135</name>
</gene>
<protein>
    <recommendedName>
        <fullName evidence="3">Phorbol-ester/DAG-type domain-containing protein</fullName>
    </recommendedName>
</protein>
<proteinExistence type="predicted"/>
<organism evidence="1 2">
    <name type="scientific">Rehmannia glutinosa</name>
    <name type="common">Chinese foxglove</name>
    <dbReference type="NCBI Taxonomy" id="99300"/>
    <lineage>
        <taxon>Eukaryota</taxon>
        <taxon>Viridiplantae</taxon>
        <taxon>Streptophyta</taxon>
        <taxon>Embryophyta</taxon>
        <taxon>Tracheophyta</taxon>
        <taxon>Spermatophyta</taxon>
        <taxon>Magnoliopsida</taxon>
        <taxon>eudicotyledons</taxon>
        <taxon>Gunneridae</taxon>
        <taxon>Pentapetalae</taxon>
        <taxon>asterids</taxon>
        <taxon>lamiids</taxon>
        <taxon>Lamiales</taxon>
        <taxon>Orobanchaceae</taxon>
        <taxon>Rehmannieae</taxon>
        <taxon>Rehmannia</taxon>
    </lineage>
</organism>
<name>A0ABR0U4H2_REHGL</name>
<dbReference type="PANTHER" id="PTHR46477">
    <property type="entry name" value="CYSTEINE/HISTIDINE-RICH C1 DOMAIN FAMILY PROTEIN"/>
    <property type="match status" value="1"/>
</dbReference>
<dbReference type="EMBL" id="JABTTQ020003473">
    <property type="protein sequence ID" value="KAK6117090.1"/>
    <property type="molecule type" value="Genomic_DNA"/>
</dbReference>
<accession>A0ABR0U4H2</accession>
<dbReference type="PANTHER" id="PTHR46477:SF5">
    <property type="entry name" value="PHORBOL-ESTER_DAG-TYPE DOMAIN-CONTAINING PROTEIN"/>
    <property type="match status" value="1"/>
</dbReference>
<evidence type="ECO:0000313" key="2">
    <source>
        <dbReference type="Proteomes" id="UP001318860"/>
    </source>
</evidence>
<reference evidence="1 2" key="1">
    <citation type="journal article" date="2021" name="Comput. Struct. Biotechnol. J.">
        <title>De novo genome assembly of the potent medicinal plant Rehmannia glutinosa using nanopore technology.</title>
        <authorList>
            <person name="Ma L."/>
            <person name="Dong C."/>
            <person name="Song C."/>
            <person name="Wang X."/>
            <person name="Zheng X."/>
            <person name="Niu Y."/>
            <person name="Chen S."/>
            <person name="Feng W."/>
        </authorList>
    </citation>
    <scope>NUCLEOTIDE SEQUENCE [LARGE SCALE GENOMIC DNA]</scope>
    <source>
        <strain evidence="1">DH-2019</strain>
    </source>
</reference>
<dbReference type="InterPro" id="IPR046349">
    <property type="entry name" value="C1-like_sf"/>
</dbReference>
<keyword evidence="2" id="KW-1185">Reference proteome</keyword>
<dbReference type="SUPFAM" id="SSF57889">
    <property type="entry name" value="Cysteine-rich domain"/>
    <property type="match status" value="2"/>
</dbReference>
<dbReference type="Proteomes" id="UP001318860">
    <property type="component" value="Unassembled WGS sequence"/>
</dbReference>
<comment type="caution">
    <text evidence="1">The sequence shown here is derived from an EMBL/GenBank/DDBJ whole genome shotgun (WGS) entry which is preliminary data.</text>
</comment>
<evidence type="ECO:0008006" key="3">
    <source>
        <dbReference type="Google" id="ProtNLM"/>
    </source>
</evidence>